<keyword evidence="2" id="KW-1185">Reference proteome</keyword>
<organism evidence="1 2">
    <name type="scientific">Ixodes persulcatus</name>
    <name type="common">Taiga tick</name>
    <dbReference type="NCBI Taxonomy" id="34615"/>
    <lineage>
        <taxon>Eukaryota</taxon>
        <taxon>Metazoa</taxon>
        <taxon>Ecdysozoa</taxon>
        <taxon>Arthropoda</taxon>
        <taxon>Chelicerata</taxon>
        <taxon>Arachnida</taxon>
        <taxon>Acari</taxon>
        <taxon>Parasitiformes</taxon>
        <taxon>Ixodida</taxon>
        <taxon>Ixodoidea</taxon>
        <taxon>Ixodidae</taxon>
        <taxon>Ixodinae</taxon>
        <taxon>Ixodes</taxon>
    </lineage>
</organism>
<name>A0AC60PH89_IXOPE</name>
<evidence type="ECO:0000313" key="1">
    <source>
        <dbReference type="EMBL" id="KAG0419784.1"/>
    </source>
</evidence>
<dbReference type="EMBL" id="JABSTQ010010577">
    <property type="protein sequence ID" value="KAG0419784.1"/>
    <property type="molecule type" value="Genomic_DNA"/>
</dbReference>
<comment type="caution">
    <text evidence="1">The sequence shown here is derived from an EMBL/GenBank/DDBJ whole genome shotgun (WGS) entry which is preliminary data.</text>
</comment>
<proteinExistence type="predicted"/>
<accession>A0AC60PH89</accession>
<gene>
    <name evidence="1" type="ORF">HPB47_003872</name>
</gene>
<reference evidence="1 2" key="1">
    <citation type="journal article" date="2020" name="Cell">
        <title>Large-Scale Comparative Analyses of Tick Genomes Elucidate Their Genetic Diversity and Vector Capacities.</title>
        <authorList>
            <consortium name="Tick Genome and Microbiome Consortium (TIGMIC)"/>
            <person name="Jia N."/>
            <person name="Wang J."/>
            <person name="Shi W."/>
            <person name="Du L."/>
            <person name="Sun Y."/>
            <person name="Zhan W."/>
            <person name="Jiang J.F."/>
            <person name="Wang Q."/>
            <person name="Zhang B."/>
            <person name="Ji P."/>
            <person name="Bell-Sakyi L."/>
            <person name="Cui X.M."/>
            <person name="Yuan T.T."/>
            <person name="Jiang B.G."/>
            <person name="Yang W.F."/>
            <person name="Lam T.T."/>
            <person name="Chang Q.C."/>
            <person name="Ding S.J."/>
            <person name="Wang X.J."/>
            <person name="Zhu J.G."/>
            <person name="Ruan X.D."/>
            <person name="Zhao L."/>
            <person name="Wei J.T."/>
            <person name="Ye R.Z."/>
            <person name="Que T.C."/>
            <person name="Du C.H."/>
            <person name="Zhou Y.H."/>
            <person name="Cheng J.X."/>
            <person name="Dai P.F."/>
            <person name="Guo W.B."/>
            <person name="Han X.H."/>
            <person name="Huang E.J."/>
            <person name="Li L.F."/>
            <person name="Wei W."/>
            <person name="Gao Y.C."/>
            <person name="Liu J.Z."/>
            <person name="Shao H.Z."/>
            <person name="Wang X."/>
            <person name="Wang C.C."/>
            <person name="Yang T.C."/>
            <person name="Huo Q.B."/>
            <person name="Li W."/>
            <person name="Chen H.Y."/>
            <person name="Chen S.E."/>
            <person name="Zhou L.G."/>
            <person name="Ni X.B."/>
            <person name="Tian J.H."/>
            <person name="Sheng Y."/>
            <person name="Liu T."/>
            <person name="Pan Y.S."/>
            <person name="Xia L.Y."/>
            <person name="Li J."/>
            <person name="Zhao F."/>
            <person name="Cao W.C."/>
        </authorList>
    </citation>
    <scope>NUCLEOTIDE SEQUENCE [LARGE SCALE GENOMIC DNA]</scope>
    <source>
        <strain evidence="1">Iper-2018</strain>
    </source>
</reference>
<evidence type="ECO:0000313" key="2">
    <source>
        <dbReference type="Proteomes" id="UP000805193"/>
    </source>
</evidence>
<sequence length="119" mass="13545">MPPVCGICLEGLRCQALVAPACGHVFHQQCLRIWGEDSLCCPLCRTTVHPGDLRRIFLSEKPRIRARKNSEWRCYWQGACADFGLFVTSVSAHMFFNDGRGPTLNQGTCLPDYPMYRFF</sequence>
<protein>
    <submittedName>
        <fullName evidence="1">Uncharacterized protein</fullName>
    </submittedName>
</protein>
<dbReference type="Proteomes" id="UP000805193">
    <property type="component" value="Unassembled WGS sequence"/>
</dbReference>